<feature type="non-terminal residue" evidence="2">
    <location>
        <position position="476"/>
    </location>
</feature>
<sequence>PVNDLFCPGDTVTRGQMAAFMVRALGLTATAGSDTFGDDDASVFQVDIEKLAFAEITKGCNPPANDNFCPNDVVTRGQMAAFLARAYGYTAGTGNNTFVDDDFSLFQSDIDRLAAAGITNGCNPPENDRFCPDEPVLRDQMAAFLMRAEGLTPNVPPPAQSLTAVNIGFVSGAVLLLTNPGQNDLFVVGKSGRIEILPPGGGSTSVFLDITAKVSDSGEKGLLGMAFHPDYATNGKFYVYYSMGSGAEHTSRVAEYTVSGDPLVANTTEKVILDVAQPASNHNGGMIQFGPDGYLYIGYGDGGGGGDTFGQGQDIDTLLGGMVRIDVDGGDPYAIPTDNPYVGTAGADELWAIGLRNPWRWTFAGDKLVIADVGQNTREEINIVDADEAGVNYGWCRYEGTFEFSSATKCLGGSNYTFPALEYNTGSSCAVTGGVVASNPDIPRTNGRYFYGDACQGWIRSFQISGNSAINEQDWT</sequence>
<dbReference type="AlphaFoldDB" id="A0A3B0SPK3"/>
<feature type="domain" description="SLH" evidence="1">
    <location>
        <begin position="31"/>
        <end position="92"/>
    </location>
</feature>
<dbReference type="SUPFAM" id="SSF50952">
    <property type="entry name" value="Soluble quinoprotein glucose dehydrogenase"/>
    <property type="match status" value="1"/>
</dbReference>
<reference evidence="2" key="1">
    <citation type="submission" date="2018-06" db="EMBL/GenBank/DDBJ databases">
        <authorList>
            <person name="Zhirakovskaya E."/>
        </authorList>
    </citation>
    <scope>NUCLEOTIDE SEQUENCE</scope>
</reference>
<dbReference type="Gene3D" id="2.120.10.30">
    <property type="entry name" value="TolB, C-terminal domain"/>
    <property type="match status" value="1"/>
</dbReference>
<dbReference type="EMBL" id="UOEK01000339">
    <property type="protein sequence ID" value="VAW06153.1"/>
    <property type="molecule type" value="Genomic_DNA"/>
</dbReference>
<feature type="non-terminal residue" evidence="2">
    <location>
        <position position="1"/>
    </location>
</feature>
<evidence type="ECO:0000313" key="2">
    <source>
        <dbReference type="EMBL" id="VAW06153.1"/>
    </source>
</evidence>
<feature type="domain" description="SLH" evidence="1">
    <location>
        <begin position="93"/>
        <end position="159"/>
    </location>
</feature>
<evidence type="ECO:0000259" key="1">
    <source>
        <dbReference type="PROSITE" id="PS51272"/>
    </source>
</evidence>
<dbReference type="PROSITE" id="PS51272">
    <property type="entry name" value="SLH"/>
    <property type="match status" value="2"/>
</dbReference>
<protein>
    <recommendedName>
        <fullName evidence="1">SLH domain-containing protein</fullName>
    </recommendedName>
</protein>
<dbReference type="InterPro" id="IPR011041">
    <property type="entry name" value="Quinoprot_gluc/sorb_DH_b-prop"/>
</dbReference>
<dbReference type="PANTHER" id="PTHR19328">
    <property type="entry name" value="HEDGEHOG-INTERACTING PROTEIN"/>
    <property type="match status" value="1"/>
</dbReference>
<organism evidence="2">
    <name type="scientific">hydrothermal vent metagenome</name>
    <dbReference type="NCBI Taxonomy" id="652676"/>
    <lineage>
        <taxon>unclassified sequences</taxon>
        <taxon>metagenomes</taxon>
        <taxon>ecological metagenomes</taxon>
    </lineage>
</organism>
<dbReference type="PANTHER" id="PTHR19328:SF75">
    <property type="entry name" value="ALDOSE SUGAR DEHYDROGENASE YLII"/>
    <property type="match status" value="1"/>
</dbReference>
<dbReference type="InterPro" id="IPR012938">
    <property type="entry name" value="Glc/Sorbosone_DH"/>
</dbReference>
<dbReference type="InterPro" id="IPR011042">
    <property type="entry name" value="6-blade_b-propeller_TolB-like"/>
</dbReference>
<accession>A0A3B0SPK3</accession>
<dbReference type="InterPro" id="IPR001119">
    <property type="entry name" value="SLH_dom"/>
</dbReference>
<gene>
    <name evidence="2" type="ORF">MNBD_ACTINO02-1732</name>
</gene>
<dbReference type="Pfam" id="PF07995">
    <property type="entry name" value="GSDH"/>
    <property type="match status" value="1"/>
</dbReference>
<proteinExistence type="predicted"/>
<name>A0A3B0SPK3_9ZZZZ</name>